<dbReference type="FunFam" id="2.30.30.490:FF:000018">
    <property type="entry name" value="Lid2 complex component snt2"/>
    <property type="match status" value="1"/>
</dbReference>
<dbReference type="Pfam" id="PF13831">
    <property type="entry name" value="PHD_2"/>
    <property type="match status" value="1"/>
</dbReference>
<dbReference type="Pfam" id="PF13832">
    <property type="entry name" value="zf-HC5HC2H_2"/>
    <property type="match status" value="1"/>
</dbReference>
<feature type="region of interest" description="Disordered" evidence="6">
    <location>
        <begin position="1461"/>
        <end position="1481"/>
    </location>
</feature>
<dbReference type="PROSITE" id="PS50016">
    <property type="entry name" value="ZF_PHD_2"/>
    <property type="match status" value="1"/>
</dbReference>
<evidence type="ECO:0000313" key="11">
    <source>
        <dbReference type="EMBL" id="OSS49697.1"/>
    </source>
</evidence>
<feature type="compositionally biased region" description="Polar residues" evidence="6">
    <location>
        <begin position="1325"/>
        <end position="1340"/>
    </location>
</feature>
<feature type="compositionally biased region" description="Polar residues" evidence="6">
    <location>
        <begin position="230"/>
        <end position="242"/>
    </location>
</feature>
<dbReference type="SMART" id="SM00439">
    <property type="entry name" value="BAH"/>
    <property type="match status" value="1"/>
</dbReference>
<dbReference type="SUPFAM" id="SSF57903">
    <property type="entry name" value="FYVE/PHD zinc finger"/>
    <property type="match status" value="2"/>
</dbReference>
<feature type="region of interest" description="Disordered" evidence="6">
    <location>
        <begin position="505"/>
        <end position="540"/>
    </location>
</feature>
<gene>
    <name evidence="11" type="ORF">B5807_05944</name>
</gene>
<dbReference type="PROSITE" id="PS51038">
    <property type="entry name" value="BAH"/>
    <property type="match status" value="1"/>
</dbReference>
<feature type="region of interest" description="Disordered" evidence="6">
    <location>
        <begin position="809"/>
        <end position="846"/>
    </location>
</feature>
<dbReference type="CDD" id="cd15497">
    <property type="entry name" value="PHD1_Snt2p_like"/>
    <property type="match status" value="1"/>
</dbReference>
<feature type="region of interest" description="Disordered" evidence="6">
    <location>
        <begin position="1411"/>
        <end position="1437"/>
    </location>
</feature>
<evidence type="ECO:0000259" key="9">
    <source>
        <dbReference type="PROSITE" id="PS51156"/>
    </source>
</evidence>
<feature type="compositionally biased region" description="Polar residues" evidence="6">
    <location>
        <begin position="183"/>
        <end position="192"/>
    </location>
</feature>
<protein>
    <submittedName>
        <fullName evidence="11">Uncharacterized protein</fullName>
    </submittedName>
</protein>
<feature type="compositionally biased region" description="Polar residues" evidence="6">
    <location>
        <begin position="86"/>
        <end position="103"/>
    </location>
</feature>
<evidence type="ECO:0000259" key="10">
    <source>
        <dbReference type="PROSITE" id="PS51805"/>
    </source>
</evidence>
<dbReference type="Gene3D" id="3.30.40.10">
    <property type="entry name" value="Zinc/RING finger domain, C3HC4 (zinc finger)"/>
    <property type="match status" value="3"/>
</dbReference>
<dbReference type="PROSITE" id="PS51805">
    <property type="entry name" value="EPHD"/>
    <property type="match status" value="1"/>
</dbReference>
<feature type="compositionally biased region" description="Pro residues" evidence="6">
    <location>
        <begin position="1580"/>
        <end position="1589"/>
    </location>
</feature>
<dbReference type="GO" id="GO:0003682">
    <property type="term" value="F:chromatin binding"/>
    <property type="evidence" value="ECO:0007669"/>
    <property type="project" value="InterPro"/>
</dbReference>
<keyword evidence="4" id="KW-0539">Nucleus</keyword>
<evidence type="ECO:0000256" key="6">
    <source>
        <dbReference type="SAM" id="MobiDB-lite"/>
    </source>
</evidence>
<dbReference type="Pfam" id="PF00628">
    <property type="entry name" value="PHD"/>
    <property type="match status" value="1"/>
</dbReference>
<proteinExistence type="predicted"/>
<dbReference type="OMA" id="WVMDEPP"/>
<dbReference type="InterPro" id="IPR011011">
    <property type="entry name" value="Znf_FYVE_PHD"/>
</dbReference>
<dbReference type="InterPro" id="IPR019787">
    <property type="entry name" value="Znf_PHD-finger"/>
</dbReference>
<dbReference type="FunCoup" id="A0A1Y2M2N4">
    <property type="interactions" value="57"/>
</dbReference>
<dbReference type="SMART" id="SM00249">
    <property type="entry name" value="PHD"/>
    <property type="match status" value="3"/>
</dbReference>
<organism evidence="11 12">
    <name type="scientific">Epicoccum nigrum</name>
    <name type="common">Soil fungus</name>
    <name type="synonym">Epicoccum purpurascens</name>
    <dbReference type="NCBI Taxonomy" id="105696"/>
    <lineage>
        <taxon>Eukaryota</taxon>
        <taxon>Fungi</taxon>
        <taxon>Dikarya</taxon>
        <taxon>Ascomycota</taxon>
        <taxon>Pezizomycotina</taxon>
        <taxon>Dothideomycetes</taxon>
        <taxon>Pleosporomycetidae</taxon>
        <taxon>Pleosporales</taxon>
        <taxon>Pleosporineae</taxon>
        <taxon>Didymellaceae</taxon>
        <taxon>Epicoccum</taxon>
    </lineage>
</organism>
<dbReference type="InterPro" id="IPR000949">
    <property type="entry name" value="ELM2_dom"/>
</dbReference>
<feature type="compositionally biased region" description="Polar residues" evidence="6">
    <location>
        <begin position="1676"/>
        <end position="1697"/>
    </location>
</feature>
<reference evidence="11 12" key="1">
    <citation type="journal article" date="2017" name="Genome Announc.">
        <title>Genome sequence of the saprophytic ascomycete Epicoccum nigrum ICMP 19927 strain isolated from New Zealand.</title>
        <authorList>
            <person name="Fokin M."/>
            <person name="Fleetwood D."/>
            <person name="Weir B.S."/>
            <person name="Villas-Boas S.G."/>
        </authorList>
    </citation>
    <scope>NUCLEOTIDE SEQUENCE [LARGE SCALE GENOMIC DNA]</scope>
    <source>
        <strain evidence="11 12">ICMP 19927</strain>
    </source>
</reference>
<feature type="compositionally biased region" description="Low complexity" evidence="6">
    <location>
        <begin position="12"/>
        <end position="26"/>
    </location>
</feature>
<accession>A0A1Y2M2N4</accession>
<dbReference type="GO" id="GO:0004842">
    <property type="term" value="F:ubiquitin-protein transferase activity"/>
    <property type="evidence" value="ECO:0007669"/>
    <property type="project" value="TreeGrafter"/>
</dbReference>
<keyword evidence="12" id="KW-1185">Reference proteome</keyword>
<feature type="compositionally biased region" description="Low complexity" evidence="6">
    <location>
        <begin position="243"/>
        <end position="259"/>
    </location>
</feature>
<feature type="compositionally biased region" description="Polar residues" evidence="6">
    <location>
        <begin position="977"/>
        <end position="990"/>
    </location>
</feature>
<evidence type="ECO:0000313" key="12">
    <source>
        <dbReference type="Proteomes" id="UP000193240"/>
    </source>
</evidence>
<feature type="compositionally biased region" description="Acidic residues" evidence="6">
    <location>
        <begin position="832"/>
        <end position="842"/>
    </location>
</feature>
<dbReference type="Proteomes" id="UP000193240">
    <property type="component" value="Unassembled WGS sequence"/>
</dbReference>
<evidence type="ECO:0000256" key="5">
    <source>
        <dbReference type="PROSITE-ProRule" id="PRU00146"/>
    </source>
</evidence>
<dbReference type="InterPro" id="IPR029617">
    <property type="entry name" value="Snt2"/>
</dbReference>
<feature type="region of interest" description="Disordered" evidence="6">
    <location>
        <begin position="1"/>
        <end position="259"/>
    </location>
</feature>
<feature type="compositionally biased region" description="Low complexity" evidence="6">
    <location>
        <begin position="193"/>
        <end position="217"/>
    </location>
</feature>
<dbReference type="PANTHER" id="PTHR47672:SF1">
    <property type="entry name" value="E3 UBIQUITIN-PROTEIN LIGASE SNT2"/>
    <property type="match status" value="1"/>
</dbReference>
<keyword evidence="3" id="KW-0862">Zinc</keyword>
<name>A0A1Y2M2N4_EPING</name>
<feature type="compositionally biased region" description="Pro residues" evidence="6">
    <location>
        <begin position="1005"/>
        <end position="1018"/>
    </location>
</feature>
<feature type="compositionally biased region" description="Gly residues" evidence="6">
    <location>
        <begin position="166"/>
        <end position="178"/>
    </location>
</feature>
<feature type="domain" description="PHD-type" evidence="7">
    <location>
        <begin position="1024"/>
        <end position="1071"/>
    </location>
</feature>
<dbReference type="InterPro" id="IPR001965">
    <property type="entry name" value="Znf_PHD"/>
</dbReference>
<dbReference type="GO" id="GO:0008270">
    <property type="term" value="F:zinc ion binding"/>
    <property type="evidence" value="ECO:0007669"/>
    <property type="project" value="UniProtKB-KW"/>
</dbReference>
<dbReference type="GO" id="GO:0048189">
    <property type="term" value="C:Lid2 complex"/>
    <property type="evidence" value="ECO:0007669"/>
    <property type="project" value="TreeGrafter"/>
</dbReference>
<dbReference type="FunFam" id="3.30.40.10:FF:000486">
    <property type="entry name" value="PHD finger and BAH domain (Snt2)"/>
    <property type="match status" value="1"/>
</dbReference>
<evidence type="ECO:0000256" key="2">
    <source>
        <dbReference type="ARBA" id="ARBA00022771"/>
    </source>
</evidence>
<keyword evidence="1" id="KW-0479">Metal-binding</keyword>
<feature type="compositionally biased region" description="Polar residues" evidence="6">
    <location>
        <begin position="48"/>
        <end position="69"/>
    </location>
</feature>
<feature type="compositionally biased region" description="Pro residues" evidence="6">
    <location>
        <begin position="1506"/>
        <end position="1519"/>
    </location>
</feature>
<feature type="domain" description="BAH" evidence="8">
    <location>
        <begin position="284"/>
        <end position="402"/>
    </location>
</feature>
<dbReference type="STRING" id="105696.A0A1Y2M2N4"/>
<feature type="domain" description="ELM2" evidence="9">
    <location>
        <begin position="580"/>
        <end position="746"/>
    </location>
</feature>
<sequence length="1697" mass="186241">MDAQKEDDSAQVSTSGSPPSAHSVSSKDGAQNGEVNGANASEDVRPSKVSSKASSPGQSTPAASISENQVQKEEPTDATTAMDVDQPNQEAKTTDSESVQPSRKGSEEAAAAPYGTRSRNRPGRSRINYAEDTEMDFEMTAPASLNGNTSDPPSRSSVAAENGQSLGVGGKKGAGAGQGSAPWGNSGSNLKDTQATASISGSSAATPATSSNTAQPATKRRKNAAKDATNGVQASAAAPSQTAKRSAPAQAPSSASYSRETNMMTFESSGAMLKNGQLQADDGQTVSVNDQVYLVCEPPGEPYYLCRIMEFIHKENDPKQRIDSLRVNWFYRPRDVGRYNNDTRLVYATMHSDVCPIASLRGKCKILHRSEIGDLDEYRKGKDSFWFNQVFDRFIHRWYDVIPTSQVINVPVKVKKALDERWKYICLETSRVKELTSAVKSCKRCVGYCASNDSVECAVCHNTYHMNCVRPPLLKKPSRGFAWACGPCSRAQEKKLEARRTPLIGAANEDGEEEEIVDEEEEEVGSDSAATPDPESQIDLHPGTQAEIALAKMWPMRYLGIHCRVEDALQYDDRAIYPRASSRLGPRHQANVNMWHGQPVEFVKPAEIKKRYVKSTTNKKESKLTKETVAAIEADKAEKAKRPKWVMDEPVGYVRRGEDLPNKDSKCTAELTFKMPPLGVHSTRGEDDAPTVNEEQVKAYMERARALAKHVGVEPYNTNFLTKALALFTKHQYDADAALKQVKKLDKRKDLKEPELTKEEEKKWNEGVAKYGSEIRSVRLHTSKTMFYGDAVRYYYMWKKTPKGKDIWGSYSNRKGKSKKVEPDAQSRLLDDVADPQDDSAFDNEKAVQRKRNFQCKFCNGRHSRQWRRAPGVSPGQTVPADGRSKDKSGFVVALCLRCANLWRKYAVKWENVEEIAKKVAQGGGKAWKRRIDEELLREVYAAQSDPSPAASATDYADLPTAAAQVVGEPAKKKQKTNASGDSGISTPNNEPAAAKKKKTDEKPAPAPKAPTPPPVPAQPRLKVLPCAVCRSADGVRLECAACRLTVHRGCYGVEDVRQANKWYCDTCRNDKKENVSYTYECVLCPHKATDLDFFEQPKVTHKKKSDRDREKERLERELIENAREEYRTRQQEKGRPLIPREPLKRTADNNWVHVYCALWHAEVKFSNANRLDMVEGVGASTLRYDQICKVCKTNNGACVSCLQCHANFHVGCAHDRGYTFGFDMTPVKATRRDAVPTVTLNGDTGTMVAAIWCKEHTPKTPVHPINEEVEGMDMVALQLFAREFKQADLTLTGTARKANLVDQSTRISSQPIPTALNRRASAVTAHTPTSARGRTSNAGLTMKEEPVEPPMPRPDRNCARCKIDASPRWWKVEEAPLRNASVDGSLNKNGVEPNGHAPVQQRTSIEVGAASNGTADHPMGEAPSAAPSTGPNHLHVDTNIATTSSTSYLCQKCHWKKEQGIDEDDDRERSRSVLPEPQQLPLRSPVQAFAAPLPPAALNAWGVPGGPPLPPNQPPPLPAWHSTGPSGPPVTSHPPHHLQNGIGYPPPPPHAPVGHHPPFHAPYAPSNGYTPHTGAPVHPQMPPAPMRPYPATTGPPSSLHLNNGAMMVNGMHSPHNMPYSPTHPHEYHSSRSTESPFAAPPPSVPHYTVHHGSPVPGRPETPRDTVMRDAPAVTSAPTERANTGASASPSLRNLLH</sequence>
<dbReference type="GO" id="GO:0036205">
    <property type="term" value="P:histone catabolic process"/>
    <property type="evidence" value="ECO:0007669"/>
    <property type="project" value="TreeGrafter"/>
</dbReference>
<dbReference type="InterPro" id="IPR034732">
    <property type="entry name" value="EPHD"/>
</dbReference>
<dbReference type="InterPro" id="IPR043151">
    <property type="entry name" value="BAH_sf"/>
</dbReference>
<evidence type="ECO:0000259" key="8">
    <source>
        <dbReference type="PROSITE" id="PS51038"/>
    </source>
</evidence>
<dbReference type="Gene3D" id="2.30.30.490">
    <property type="match status" value="1"/>
</dbReference>
<dbReference type="InterPro" id="IPR013083">
    <property type="entry name" value="Znf_RING/FYVE/PHD"/>
</dbReference>
<feature type="compositionally biased region" description="Acidic residues" evidence="6">
    <location>
        <begin position="509"/>
        <end position="525"/>
    </location>
</feature>
<feature type="compositionally biased region" description="Polar residues" evidence="6">
    <location>
        <begin position="143"/>
        <end position="159"/>
    </location>
</feature>
<evidence type="ECO:0000256" key="3">
    <source>
        <dbReference type="ARBA" id="ARBA00022833"/>
    </source>
</evidence>
<feature type="region of interest" description="Disordered" evidence="6">
    <location>
        <begin position="965"/>
        <end position="1018"/>
    </location>
</feature>
<keyword evidence="2 5" id="KW-0863">Zinc-finger</keyword>
<evidence type="ECO:0000259" key="7">
    <source>
        <dbReference type="PROSITE" id="PS50016"/>
    </source>
</evidence>
<feature type="region of interest" description="Disordered" evidence="6">
    <location>
        <begin position="1613"/>
        <end position="1697"/>
    </location>
</feature>
<dbReference type="PROSITE" id="PS51156">
    <property type="entry name" value="ELM2"/>
    <property type="match status" value="1"/>
</dbReference>
<feature type="domain" description="PHD-type" evidence="10">
    <location>
        <begin position="1123"/>
        <end position="1258"/>
    </location>
</feature>
<dbReference type="Pfam" id="PF01426">
    <property type="entry name" value="BAH"/>
    <property type="match status" value="1"/>
</dbReference>
<dbReference type="InterPro" id="IPR001025">
    <property type="entry name" value="BAH_dom"/>
</dbReference>
<dbReference type="InParanoid" id="A0A1Y2M2N4"/>
<evidence type="ECO:0000256" key="1">
    <source>
        <dbReference type="ARBA" id="ARBA00022723"/>
    </source>
</evidence>
<feature type="region of interest" description="Disordered" evidence="6">
    <location>
        <begin position="1505"/>
        <end position="1598"/>
    </location>
</feature>
<feature type="region of interest" description="Disordered" evidence="6">
    <location>
        <begin position="1318"/>
        <end position="1359"/>
    </location>
</feature>
<dbReference type="PANTHER" id="PTHR47672">
    <property type="entry name" value="E3 UBIQUITIN-PROTEIN LIGASE SNT2"/>
    <property type="match status" value="1"/>
</dbReference>
<dbReference type="EMBL" id="KZ107843">
    <property type="protein sequence ID" value="OSS49697.1"/>
    <property type="molecule type" value="Genomic_DNA"/>
</dbReference>
<dbReference type="CDD" id="cd15571">
    <property type="entry name" value="ePHD"/>
    <property type="match status" value="1"/>
</dbReference>
<feature type="compositionally biased region" description="Basic and acidic residues" evidence="6">
    <location>
        <begin position="819"/>
        <end position="831"/>
    </location>
</feature>
<evidence type="ECO:0000256" key="4">
    <source>
        <dbReference type="ARBA" id="ARBA00023242"/>
    </source>
</evidence>